<dbReference type="SMART" id="SM00028">
    <property type="entry name" value="TPR"/>
    <property type="match status" value="6"/>
</dbReference>
<comment type="caution">
    <text evidence="1">The sequence shown here is derived from an EMBL/GenBank/DDBJ whole genome shotgun (WGS) entry which is preliminary data.</text>
</comment>
<dbReference type="SUPFAM" id="SSF48452">
    <property type="entry name" value="TPR-like"/>
    <property type="match status" value="1"/>
</dbReference>
<accession>A0ABD2PZH7</accession>
<dbReference type="InterPro" id="IPR019734">
    <property type="entry name" value="TPR_rpt"/>
</dbReference>
<dbReference type="InterPro" id="IPR011990">
    <property type="entry name" value="TPR-like_helical_dom_sf"/>
</dbReference>
<evidence type="ECO:0000313" key="2">
    <source>
        <dbReference type="Proteomes" id="UP001626550"/>
    </source>
</evidence>
<reference evidence="1 2" key="1">
    <citation type="submission" date="2024-11" db="EMBL/GenBank/DDBJ databases">
        <title>Adaptive evolution of stress response genes in parasites aligns with host niche diversity.</title>
        <authorList>
            <person name="Hahn C."/>
            <person name="Resl P."/>
        </authorList>
    </citation>
    <scope>NUCLEOTIDE SEQUENCE [LARGE SCALE GENOMIC DNA]</scope>
    <source>
        <strain evidence="1">EGGRZ-B1_66</strain>
        <tissue evidence="1">Body</tissue>
    </source>
</reference>
<dbReference type="EMBL" id="JBJKFK010001537">
    <property type="protein sequence ID" value="KAL3312825.1"/>
    <property type="molecule type" value="Genomic_DNA"/>
</dbReference>
<evidence type="ECO:0000313" key="1">
    <source>
        <dbReference type="EMBL" id="KAL3312825.1"/>
    </source>
</evidence>
<name>A0ABD2PZH7_9PLAT</name>
<dbReference type="Gene3D" id="1.25.40.10">
    <property type="entry name" value="Tetratricopeptide repeat domain"/>
    <property type="match status" value="3"/>
</dbReference>
<sequence length="326" mass="37489">MSSLNQSSHEYEERGDFAVKENKNFDALNQYSKAILFNPTRAQLYVKRGAANRLVNNFAQGFDDFAFAFELLSESPDAQLILHSRNQLILTLNGYALELNNARRYSEAIDLFTHIIAFDPDQGKYFVNRGDAFYQNGEFNSAMLDFEQAFCIFDALKKQGELNEEDYSLAMNVEARLCLAYCALSRQHSTHNRYGDALTNNDSALKLRHDCWHFWAERAKLNYKFRQFATAKQDILQAINLASSNGQPDWELNLESYLGAVFTTLFPKLWARDLVTKQQSDGQKQSRKISKRSQNSINRNTSKSVLALSEQIRIYRALNTRNLPKL</sequence>
<dbReference type="PANTHER" id="PTHR45153:SF1">
    <property type="entry name" value="TETRATRICOPEPTIDE REPEAT PROTEIN 16"/>
    <property type="match status" value="1"/>
</dbReference>
<dbReference type="PANTHER" id="PTHR45153">
    <property type="entry name" value="TETRATRICOPEPTIDE REPEAT PROTEIN 16"/>
    <property type="match status" value="1"/>
</dbReference>
<gene>
    <name evidence="1" type="primary">TTC16</name>
    <name evidence="1" type="ORF">Ciccas_008574</name>
</gene>
<protein>
    <submittedName>
        <fullName evidence="1">Tetratricopeptide repeat protein 16</fullName>
    </submittedName>
</protein>
<proteinExistence type="predicted"/>
<organism evidence="1 2">
    <name type="scientific">Cichlidogyrus casuarinus</name>
    <dbReference type="NCBI Taxonomy" id="1844966"/>
    <lineage>
        <taxon>Eukaryota</taxon>
        <taxon>Metazoa</taxon>
        <taxon>Spiralia</taxon>
        <taxon>Lophotrochozoa</taxon>
        <taxon>Platyhelminthes</taxon>
        <taxon>Monogenea</taxon>
        <taxon>Monopisthocotylea</taxon>
        <taxon>Dactylogyridea</taxon>
        <taxon>Ancyrocephalidae</taxon>
        <taxon>Cichlidogyrus</taxon>
    </lineage>
</organism>
<dbReference type="Proteomes" id="UP001626550">
    <property type="component" value="Unassembled WGS sequence"/>
</dbReference>
<dbReference type="AlphaFoldDB" id="A0ABD2PZH7"/>
<keyword evidence="2" id="KW-1185">Reference proteome</keyword>